<name>A0A0G0PYT4_9BACT</name>
<accession>A0A0G0PYT4</accession>
<dbReference type="AlphaFoldDB" id="A0A0G0PYT4"/>
<evidence type="ECO:0000313" key="1">
    <source>
        <dbReference type="EMBL" id="KKR33309.1"/>
    </source>
</evidence>
<evidence type="ECO:0000313" key="2">
    <source>
        <dbReference type="Proteomes" id="UP000034539"/>
    </source>
</evidence>
<sequence length="30" mass="3251">DGTKELIDEADYVTSDLAHDGVAKALDKFI</sequence>
<gene>
    <name evidence="1" type="ORF">UT63_C0019G0031</name>
</gene>
<feature type="non-terminal residue" evidence="1">
    <location>
        <position position="1"/>
    </location>
</feature>
<comment type="caution">
    <text evidence="1">The sequence shown here is derived from an EMBL/GenBank/DDBJ whole genome shotgun (WGS) entry which is preliminary data.</text>
</comment>
<protein>
    <submittedName>
        <fullName evidence="1">Uncharacterized protein</fullName>
    </submittedName>
</protein>
<proteinExistence type="predicted"/>
<organism evidence="1 2">
    <name type="scientific">Candidatus Gottesmanbacteria bacterium GW2011_GWC2_39_8</name>
    <dbReference type="NCBI Taxonomy" id="1618450"/>
    <lineage>
        <taxon>Bacteria</taxon>
        <taxon>Candidatus Gottesmaniibacteriota</taxon>
    </lineage>
</organism>
<dbReference type="EMBL" id="LBXN01000019">
    <property type="protein sequence ID" value="KKR33309.1"/>
    <property type="molecule type" value="Genomic_DNA"/>
</dbReference>
<dbReference type="Proteomes" id="UP000034539">
    <property type="component" value="Unassembled WGS sequence"/>
</dbReference>
<reference evidence="1 2" key="1">
    <citation type="journal article" date="2015" name="Nature">
        <title>rRNA introns, odd ribosomes, and small enigmatic genomes across a large radiation of phyla.</title>
        <authorList>
            <person name="Brown C.T."/>
            <person name="Hug L.A."/>
            <person name="Thomas B.C."/>
            <person name="Sharon I."/>
            <person name="Castelle C.J."/>
            <person name="Singh A."/>
            <person name="Wilkins M.J."/>
            <person name="Williams K.H."/>
            <person name="Banfield J.F."/>
        </authorList>
    </citation>
    <scope>NUCLEOTIDE SEQUENCE [LARGE SCALE GENOMIC DNA]</scope>
</reference>